<dbReference type="InterPro" id="IPR051045">
    <property type="entry name" value="TonB-dependent_transducer"/>
</dbReference>
<evidence type="ECO:0000256" key="8">
    <source>
        <dbReference type="ARBA" id="ARBA00022989"/>
    </source>
</evidence>
<reference evidence="12 13" key="1">
    <citation type="submission" date="2017-04" db="EMBL/GenBank/DDBJ databases">
        <authorList>
            <person name="Afonso C.L."/>
            <person name="Miller P.J."/>
            <person name="Scott M.A."/>
            <person name="Spackman E."/>
            <person name="Goraichik I."/>
            <person name="Dimitrov K.M."/>
            <person name="Suarez D.L."/>
            <person name="Swayne D.E."/>
        </authorList>
    </citation>
    <scope>NUCLEOTIDE SEQUENCE [LARGE SCALE GENOMIC DNA]</scope>
    <source>
        <strain evidence="12 13">DSM 5090</strain>
    </source>
</reference>
<dbReference type="InterPro" id="IPR037682">
    <property type="entry name" value="TonB_C"/>
</dbReference>
<evidence type="ECO:0000313" key="13">
    <source>
        <dbReference type="Proteomes" id="UP000192738"/>
    </source>
</evidence>
<feature type="compositionally biased region" description="Gly residues" evidence="10">
    <location>
        <begin position="129"/>
        <end position="141"/>
    </location>
</feature>
<dbReference type="PROSITE" id="PS52015">
    <property type="entry name" value="TONB_CTD"/>
    <property type="match status" value="1"/>
</dbReference>
<keyword evidence="9" id="KW-0472">Membrane</keyword>
<evidence type="ECO:0000256" key="2">
    <source>
        <dbReference type="ARBA" id="ARBA00006555"/>
    </source>
</evidence>
<dbReference type="OrthoDB" id="1681210at2"/>
<keyword evidence="8" id="KW-1133">Transmembrane helix</keyword>
<dbReference type="PRINTS" id="PR01374">
    <property type="entry name" value="TONBPROTEIN"/>
</dbReference>
<dbReference type="GO" id="GO:0015891">
    <property type="term" value="P:siderophore transport"/>
    <property type="evidence" value="ECO:0007669"/>
    <property type="project" value="InterPro"/>
</dbReference>
<keyword evidence="5" id="KW-0997">Cell inner membrane</keyword>
<dbReference type="GO" id="GO:0015031">
    <property type="term" value="P:protein transport"/>
    <property type="evidence" value="ECO:0007669"/>
    <property type="project" value="UniProtKB-KW"/>
</dbReference>
<gene>
    <name evidence="12" type="ORF">SAMN04488500_12560</name>
</gene>
<keyword evidence="6" id="KW-0812">Transmembrane</keyword>
<dbReference type="GO" id="GO:0098797">
    <property type="term" value="C:plasma membrane protein complex"/>
    <property type="evidence" value="ECO:0007669"/>
    <property type="project" value="TreeGrafter"/>
</dbReference>
<dbReference type="STRING" id="112901.SAMN04488500_12560"/>
<comment type="similarity">
    <text evidence="2">Belongs to the TonB family.</text>
</comment>
<dbReference type="InterPro" id="IPR003538">
    <property type="entry name" value="TonB"/>
</dbReference>
<dbReference type="EMBL" id="FWXI01000025">
    <property type="protein sequence ID" value="SMD10044.1"/>
    <property type="molecule type" value="Genomic_DNA"/>
</dbReference>
<dbReference type="GO" id="GO:0030288">
    <property type="term" value="C:outer membrane-bounded periplasmic space"/>
    <property type="evidence" value="ECO:0007669"/>
    <property type="project" value="InterPro"/>
</dbReference>
<dbReference type="Proteomes" id="UP000192738">
    <property type="component" value="Unassembled WGS sequence"/>
</dbReference>
<dbReference type="PANTHER" id="PTHR33446">
    <property type="entry name" value="PROTEIN TONB-RELATED"/>
    <property type="match status" value="1"/>
</dbReference>
<protein>
    <submittedName>
        <fullName evidence="12">Outer membrane transport energization protein TonB</fullName>
    </submittedName>
</protein>
<evidence type="ECO:0000256" key="9">
    <source>
        <dbReference type="ARBA" id="ARBA00023136"/>
    </source>
</evidence>
<evidence type="ECO:0000256" key="3">
    <source>
        <dbReference type="ARBA" id="ARBA00022448"/>
    </source>
</evidence>
<sequence length="237" mass="24143">MDWTAGNRWRKAMAISFLLHSLVLFGVGLLTGKALVPAQIPEMLIELELVSESDSPPLAAAPELSPTSIESVRTLPQPTLDQPIPAAEPAKQAPVVAVSAMAVVAVDSSASASASAPAASGGSISADGIPGGSQSSGGNTGKSGASIPPGILSRREPAYPEPARQAGIEGTVVLRIEILENGRAGQVSIYKSSGSGLLDAAAVAAVQHWRFVPAKMQGTGQSIACQTTMPVVFKLKT</sequence>
<evidence type="ECO:0000256" key="7">
    <source>
        <dbReference type="ARBA" id="ARBA00022927"/>
    </source>
</evidence>
<dbReference type="RefSeq" id="WP_084577962.1">
    <property type="nucleotide sequence ID" value="NZ_CP155572.1"/>
</dbReference>
<feature type="region of interest" description="Disordered" evidence="10">
    <location>
        <begin position="116"/>
        <end position="164"/>
    </location>
</feature>
<dbReference type="Gene3D" id="3.30.1150.10">
    <property type="match status" value="1"/>
</dbReference>
<evidence type="ECO:0000256" key="5">
    <source>
        <dbReference type="ARBA" id="ARBA00022519"/>
    </source>
</evidence>
<evidence type="ECO:0000256" key="10">
    <source>
        <dbReference type="SAM" id="MobiDB-lite"/>
    </source>
</evidence>
<accession>A0A1W2EK34</accession>
<evidence type="ECO:0000256" key="6">
    <source>
        <dbReference type="ARBA" id="ARBA00022692"/>
    </source>
</evidence>
<dbReference type="InterPro" id="IPR006260">
    <property type="entry name" value="TonB/TolA_C"/>
</dbReference>
<evidence type="ECO:0000256" key="1">
    <source>
        <dbReference type="ARBA" id="ARBA00004383"/>
    </source>
</evidence>
<evidence type="ECO:0000256" key="4">
    <source>
        <dbReference type="ARBA" id="ARBA00022475"/>
    </source>
</evidence>
<dbReference type="GO" id="GO:0031992">
    <property type="term" value="F:energy transducer activity"/>
    <property type="evidence" value="ECO:0007669"/>
    <property type="project" value="InterPro"/>
</dbReference>
<feature type="domain" description="TonB C-terminal" evidence="11">
    <location>
        <begin position="144"/>
        <end position="237"/>
    </location>
</feature>
<name>A0A1W2EK34_9FIRM</name>
<keyword evidence="4" id="KW-1003">Cell membrane</keyword>
<dbReference type="SUPFAM" id="SSF74653">
    <property type="entry name" value="TolA/TonB C-terminal domain"/>
    <property type="match status" value="1"/>
</dbReference>
<feature type="compositionally biased region" description="Low complexity" evidence="10">
    <location>
        <begin position="116"/>
        <end position="128"/>
    </location>
</feature>
<organism evidence="12 13">
    <name type="scientific">Sporomusa malonica</name>
    <dbReference type="NCBI Taxonomy" id="112901"/>
    <lineage>
        <taxon>Bacteria</taxon>
        <taxon>Bacillati</taxon>
        <taxon>Bacillota</taxon>
        <taxon>Negativicutes</taxon>
        <taxon>Selenomonadales</taxon>
        <taxon>Sporomusaceae</taxon>
        <taxon>Sporomusa</taxon>
    </lineage>
</organism>
<evidence type="ECO:0000259" key="11">
    <source>
        <dbReference type="PROSITE" id="PS52015"/>
    </source>
</evidence>
<comment type="subcellular location">
    <subcellularLocation>
        <location evidence="1">Cell inner membrane</location>
        <topology evidence="1">Single-pass membrane protein</topology>
        <orientation evidence="1">Periplasmic side</orientation>
    </subcellularLocation>
</comment>
<keyword evidence="13" id="KW-1185">Reference proteome</keyword>
<dbReference type="GO" id="GO:0055085">
    <property type="term" value="P:transmembrane transport"/>
    <property type="evidence" value="ECO:0007669"/>
    <property type="project" value="InterPro"/>
</dbReference>
<keyword evidence="7" id="KW-0653">Protein transport</keyword>
<dbReference type="AlphaFoldDB" id="A0A1W2EK34"/>
<proteinExistence type="inferred from homology"/>
<evidence type="ECO:0000313" key="12">
    <source>
        <dbReference type="EMBL" id="SMD10044.1"/>
    </source>
</evidence>
<dbReference type="PANTHER" id="PTHR33446:SF2">
    <property type="entry name" value="PROTEIN TONB"/>
    <property type="match status" value="1"/>
</dbReference>
<dbReference type="Pfam" id="PF03544">
    <property type="entry name" value="TonB_C"/>
    <property type="match status" value="1"/>
</dbReference>
<keyword evidence="3" id="KW-0813">Transport</keyword>
<dbReference type="NCBIfam" id="TIGR01352">
    <property type="entry name" value="tonB_Cterm"/>
    <property type="match status" value="1"/>
</dbReference>